<evidence type="ECO:0000313" key="1">
    <source>
        <dbReference type="EMBL" id="SPY48029.1"/>
    </source>
</evidence>
<dbReference type="Pfam" id="PF11148">
    <property type="entry name" value="DUF2922"/>
    <property type="match status" value="1"/>
</dbReference>
<dbReference type="GeneID" id="83862737"/>
<organism evidence="1 2">
    <name type="scientific">Peptoniphilus harei</name>
    <dbReference type="NCBI Taxonomy" id="54005"/>
    <lineage>
        <taxon>Bacteria</taxon>
        <taxon>Bacillati</taxon>
        <taxon>Bacillota</taxon>
        <taxon>Tissierellia</taxon>
        <taxon>Tissierellales</taxon>
        <taxon>Peptoniphilaceae</taxon>
        <taxon>Peptoniphilus</taxon>
    </lineage>
</organism>
<proteinExistence type="predicted"/>
<gene>
    <name evidence="1" type="ORF">NCTC13076_01256</name>
</gene>
<dbReference type="RefSeq" id="WP_112889922.1">
    <property type="nucleotide sequence ID" value="NZ_CP068103.1"/>
</dbReference>
<dbReference type="AlphaFoldDB" id="A0A2X1XZE7"/>
<name>A0A2X1XZE7_9FIRM</name>
<dbReference type="InterPro" id="IPR021321">
    <property type="entry name" value="DUF2922"/>
</dbReference>
<dbReference type="Proteomes" id="UP000250070">
    <property type="component" value="Unassembled WGS sequence"/>
</dbReference>
<evidence type="ECO:0000313" key="2">
    <source>
        <dbReference type="Proteomes" id="UP000250070"/>
    </source>
</evidence>
<dbReference type="OrthoDB" id="1698968at2"/>
<protein>
    <submittedName>
        <fullName evidence="1">Protein of uncharacterized function (DUF2922)</fullName>
    </submittedName>
</protein>
<sequence length="72" mass="8004">MKETKSLRISFTDEGGKPWTLTISNPQEGIVETDVKRVTDNIINNKLVSGKLGLIKTYNGSVIVTRKEEALQ</sequence>
<accession>A0A2X1XZE7</accession>
<reference evidence="1 2" key="1">
    <citation type="submission" date="2018-06" db="EMBL/GenBank/DDBJ databases">
        <authorList>
            <consortium name="Pathogen Informatics"/>
            <person name="Doyle S."/>
        </authorList>
    </citation>
    <scope>NUCLEOTIDE SEQUENCE [LARGE SCALE GENOMIC DNA]</scope>
    <source>
        <strain evidence="1 2">NCTC13076</strain>
    </source>
</reference>
<dbReference type="EMBL" id="UATM01000032">
    <property type="protein sequence ID" value="SPY48029.1"/>
    <property type="molecule type" value="Genomic_DNA"/>
</dbReference>